<dbReference type="PRINTS" id="PR00740">
    <property type="entry name" value="GLHYDRLASE27"/>
</dbReference>
<dbReference type="AlphaFoldDB" id="A0A3E2N809"/>
<dbReference type="Pfam" id="PF16499">
    <property type="entry name" value="Melibiase_2"/>
    <property type="match status" value="1"/>
</dbReference>
<dbReference type="RefSeq" id="WP_117418761.1">
    <property type="nucleotide sequence ID" value="NZ_QOHO01000067.1"/>
</dbReference>
<evidence type="ECO:0000313" key="5">
    <source>
        <dbReference type="EMBL" id="RFZ77126.1"/>
    </source>
</evidence>
<dbReference type="PANTHER" id="PTHR11452:SF42">
    <property type="entry name" value="ALPHA-GALACTOSIDASE"/>
    <property type="match status" value="1"/>
</dbReference>
<protein>
    <recommendedName>
        <fullName evidence="4">Alpha-galactosidase</fullName>
        <ecNumber evidence="4">3.2.1.22</ecNumber>
    </recommendedName>
    <alternativeName>
        <fullName evidence="4">Melibiase</fullName>
    </alternativeName>
</protein>
<organism evidence="5 6">
    <name type="scientific">Lacrimispora amygdalina</name>
    <dbReference type="NCBI Taxonomy" id="253257"/>
    <lineage>
        <taxon>Bacteria</taxon>
        <taxon>Bacillati</taxon>
        <taxon>Bacillota</taxon>
        <taxon>Clostridia</taxon>
        <taxon>Lachnospirales</taxon>
        <taxon>Lachnospiraceae</taxon>
        <taxon>Lacrimispora</taxon>
    </lineage>
</organism>
<evidence type="ECO:0000256" key="4">
    <source>
        <dbReference type="RuleBase" id="RU361168"/>
    </source>
</evidence>
<dbReference type="GO" id="GO:0005975">
    <property type="term" value="P:carbohydrate metabolic process"/>
    <property type="evidence" value="ECO:0007669"/>
    <property type="project" value="InterPro"/>
</dbReference>
<sequence>MSRILSSEKPPMGWNSYDYYDTTVTEREVRANAEYMSQNLKEYGWEYIVVDIQWYAHYAGTRREECQYIPFGKVEIDEYSRLWPCPGRFPSSAGGQGFKPLADYIHGLGLKFGIHIMRGIPRIAAHNCMKIMNTDITADRISDPYSICSWNPDMYGVIPQAEGAQAYYDSVFQLYAQWGVDFIKCDDICRMDAASAKEEIRMLHDAIKNSGRQMVLSLSPGPALLDEAWHYETYANMWRITDDFWDDWKLLKQMFVRCEHWQNHVSEGNYPDCDMLPVGMLGKGFGDERMTRFTKDEQITMMTLWCIFRSPLMIGAELTLMDKWTKGLLTNPEVLALLSDKCKASQLARNGDRCIWHSSHRENGFNYLAVFNLSEEESEIVIQTCLLNIENFKDICFKELWTGEIFTCTTKDLVLKVPGHGAKLCRFQQT</sequence>
<dbReference type="SUPFAM" id="SSF51011">
    <property type="entry name" value="Glycosyl hydrolase domain"/>
    <property type="match status" value="1"/>
</dbReference>
<proteinExistence type="inferred from homology"/>
<accession>A0A3E2N809</accession>
<dbReference type="SUPFAM" id="SSF51445">
    <property type="entry name" value="(Trans)glycosidases"/>
    <property type="match status" value="1"/>
</dbReference>
<gene>
    <name evidence="5" type="ORF">DS742_20150</name>
</gene>
<dbReference type="EMBL" id="QOHO01000067">
    <property type="protein sequence ID" value="RFZ77126.1"/>
    <property type="molecule type" value="Genomic_DNA"/>
</dbReference>
<dbReference type="Gene3D" id="2.60.40.1180">
    <property type="entry name" value="Golgi alpha-mannosidase II"/>
    <property type="match status" value="1"/>
</dbReference>
<keyword evidence="3 4" id="KW-0326">Glycosidase</keyword>
<dbReference type="InterPro" id="IPR013785">
    <property type="entry name" value="Aldolase_TIM"/>
</dbReference>
<dbReference type="Proteomes" id="UP000260680">
    <property type="component" value="Unassembled WGS sequence"/>
</dbReference>
<keyword evidence="4" id="KW-1015">Disulfide bond</keyword>
<evidence type="ECO:0000256" key="3">
    <source>
        <dbReference type="ARBA" id="ARBA00023295"/>
    </source>
</evidence>
<dbReference type="InterPro" id="IPR002241">
    <property type="entry name" value="Glyco_hydro_27"/>
</dbReference>
<dbReference type="OrthoDB" id="9807519at2"/>
<name>A0A3E2N809_9FIRM</name>
<comment type="caution">
    <text evidence="5">The sequence shown here is derived from an EMBL/GenBank/DDBJ whole genome shotgun (WGS) entry which is preliminary data.</text>
</comment>
<evidence type="ECO:0000256" key="2">
    <source>
        <dbReference type="ARBA" id="ARBA00022801"/>
    </source>
</evidence>
<dbReference type="InterPro" id="IPR013780">
    <property type="entry name" value="Glyco_hydro_b"/>
</dbReference>
<dbReference type="CDD" id="cd14792">
    <property type="entry name" value="GH27"/>
    <property type="match status" value="1"/>
</dbReference>
<comment type="catalytic activity">
    <reaction evidence="4">
        <text>Hydrolysis of terminal, non-reducing alpha-D-galactose residues in alpha-D-galactosides, including galactose oligosaccharides, galactomannans and galactolipids.</text>
        <dbReference type="EC" id="3.2.1.22"/>
    </reaction>
</comment>
<keyword evidence="2 4" id="KW-0378">Hydrolase</keyword>
<dbReference type="GO" id="GO:0004557">
    <property type="term" value="F:alpha-galactosidase activity"/>
    <property type="evidence" value="ECO:0007669"/>
    <property type="project" value="UniProtKB-EC"/>
</dbReference>
<dbReference type="Gene3D" id="3.20.20.70">
    <property type="entry name" value="Aldolase class I"/>
    <property type="match status" value="1"/>
</dbReference>
<evidence type="ECO:0000313" key="6">
    <source>
        <dbReference type="Proteomes" id="UP000260680"/>
    </source>
</evidence>
<evidence type="ECO:0000256" key="1">
    <source>
        <dbReference type="ARBA" id="ARBA00009743"/>
    </source>
</evidence>
<dbReference type="PANTHER" id="PTHR11452">
    <property type="entry name" value="ALPHA-GALACTOSIDASE/ALPHA-N-ACETYLGALACTOSAMINIDASE"/>
    <property type="match status" value="1"/>
</dbReference>
<comment type="similarity">
    <text evidence="1 4">Belongs to the glycosyl hydrolase 27 family.</text>
</comment>
<dbReference type="EC" id="3.2.1.22" evidence="4"/>
<dbReference type="InterPro" id="IPR017853">
    <property type="entry name" value="GH"/>
</dbReference>
<reference evidence="5 6" key="1">
    <citation type="submission" date="2018-07" db="EMBL/GenBank/DDBJ databases">
        <title>New species, Clostridium PI-S10-A1B.</title>
        <authorList>
            <person name="Krishna G."/>
            <person name="Summeta K."/>
            <person name="Shikha S."/>
            <person name="Prabhu P.B."/>
            <person name="Suresh K."/>
        </authorList>
    </citation>
    <scope>NUCLEOTIDE SEQUENCE [LARGE SCALE GENOMIC DNA]</scope>
    <source>
        <strain evidence="5 6">PI-S10-A1B</strain>
    </source>
</reference>